<keyword evidence="26" id="KW-1185">Reference proteome</keyword>
<feature type="compositionally biased region" description="Acidic residues" evidence="21">
    <location>
        <begin position="2733"/>
        <end position="2742"/>
    </location>
</feature>
<keyword evidence="7 20" id="KW-0158">Chromosome</keyword>
<evidence type="ECO:0000256" key="7">
    <source>
        <dbReference type="ARBA" id="ARBA00022454"/>
    </source>
</evidence>
<evidence type="ECO:0000313" key="25">
    <source>
        <dbReference type="EMBL" id="EFY91382.1"/>
    </source>
</evidence>
<dbReference type="eggNOG" id="KOG0892">
    <property type="taxonomic scope" value="Eukaryota"/>
</dbReference>
<evidence type="ECO:0000256" key="2">
    <source>
        <dbReference type="ARBA" id="ARBA00004574"/>
    </source>
</evidence>
<keyword evidence="14 20" id="KW-0156">Chromatin regulator</keyword>
<evidence type="ECO:0000256" key="21">
    <source>
        <dbReference type="SAM" id="MobiDB-lite"/>
    </source>
</evidence>
<evidence type="ECO:0000256" key="17">
    <source>
        <dbReference type="ARBA" id="ARBA00025079"/>
    </source>
</evidence>
<dbReference type="GO" id="GO:0005524">
    <property type="term" value="F:ATP binding"/>
    <property type="evidence" value="ECO:0007669"/>
    <property type="project" value="UniProtKB-KW"/>
</dbReference>
<evidence type="ECO:0000256" key="15">
    <source>
        <dbReference type="ARBA" id="ARBA00022895"/>
    </source>
</evidence>
<dbReference type="GO" id="GO:0000781">
    <property type="term" value="C:chromosome, telomeric region"/>
    <property type="evidence" value="ECO:0007669"/>
    <property type="project" value="UniProtKB-SubCell"/>
</dbReference>
<keyword evidence="12 20" id="KW-0418">Kinase</keyword>
<dbReference type="EC" id="2.7.11.1" evidence="5 20"/>
<comment type="similarity">
    <text evidence="3 20">Belongs to the PI3/PI4-kinase family. ATM subfamily.</text>
</comment>
<evidence type="ECO:0000256" key="6">
    <source>
        <dbReference type="ARBA" id="ARBA00014619"/>
    </source>
</evidence>
<dbReference type="PROSITE" id="PS51189">
    <property type="entry name" value="FAT"/>
    <property type="match status" value="1"/>
</dbReference>
<comment type="subcellular location">
    <subcellularLocation>
        <location evidence="2 20">Chromosome</location>
        <location evidence="2 20">Telomere</location>
    </subcellularLocation>
    <subcellularLocation>
        <location evidence="1 20">Nucleus</location>
    </subcellularLocation>
</comment>
<dbReference type="GO" id="GO:0006325">
    <property type="term" value="P:chromatin organization"/>
    <property type="evidence" value="ECO:0007669"/>
    <property type="project" value="UniProtKB-KW"/>
</dbReference>
<feature type="compositionally biased region" description="Polar residues" evidence="21">
    <location>
        <begin position="751"/>
        <end position="761"/>
    </location>
</feature>
<evidence type="ECO:0000259" key="23">
    <source>
        <dbReference type="PROSITE" id="PS51189"/>
    </source>
</evidence>
<feature type="domain" description="FAT" evidence="23">
    <location>
        <begin position="1738"/>
        <end position="2339"/>
    </location>
</feature>
<dbReference type="PANTHER" id="PTHR37079:SF4">
    <property type="entry name" value="SERINE_THREONINE-PROTEIN KINASE ATM"/>
    <property type="match status" value="1"/>
</dbReference>
<evidence type="ECO:0000256" key="10">
    <source>
        <dbReference type="ARBA" id="ARBA00022741"/>
    </source>
</evidence>
<evidence type="ECO:0000256" key="19">
    <source>
        <dbReference type="ARBA" id="ARBA00048679"/>
    </source>
</evidence>
<evidence type="ECO:0000313" key="26">
    <source>
        <dbReference type="Proteomes" id="UP000002499"/>
    </source>
</evidence>
<dbReference type="PROSITE" id="PS51190">
    <property type="entry name" value="FATC"/>
    <property type="match status" value="1"/>
</dbReference>
<evidence type="ECO:0000256" key="13">
    <source>
        <dbReference type="ARBA" id="ARBA00022840"/>
    </source>
</evidence>
<evidence type="ECO:0000259" key="24">
    <source>
        <dbReference type="PROSITE" id="PS51190"/>
    </source>
</evidence>
<dbReference type="InterPro" id="IPR021668">
    <property type="entry name" value="TAN"/>
</dbReference>
<dbReference type="FunFam" id="3.30.1010.10:FF:000019">
    <property type="entry name" value="Serine/threonine-protein kinase Tel1"/>
    <property type="match status" value="1"/>
</dbReference>
<comment type="subunit">
    <text evidence="4">Associates with DNA double-strand breaks.</text>
</comment>
<dbReference type="GO" id="GO:0006281">
    <property type="term" value="P:DNA repair"/>
    <property type="evidence" value="ECO:0007669"/>
    <property type="project" value="InterPro"/>
</dbReference>
<proteinExistence type="inferred from homology"/>
<dbReference type="Pfam" id="PF00454">
    <property type="entry name" value="PI3_PI4_kinase"/>
    <property type="match status" value="1"/>
</dbReference>
<reference evidence="25 26" key="1">
    <citation type="journal article" date="2011" name="PLoS Genet.">
        <title>Genome sequencing and comparative transcriptomics of the model entomopathogenic fungi Metarhizium anisopliae and M. acridum.</title>
        <authorList>
            <person name="Gao Q."/>
            <person name="Jin K."/>
            <person name="Ying S.H."/>
            <person name="Zhang Y."/>
            <person name="Xiao G."/>
            <person name="Shang Y."/>
            <person name="Duan Z."/>
            <person name="Hu X."/>
            <person name="Xie X.Q."/>
            <person name="Zhou G."/>
            <person name="Peng G."/>
            <person name="Luo Z."/>
            <person name="Huang W."/>
            <person name="Wang B."/>
            <person name="Fang W."/>
            <person name="Wang S."/>
            <person name="Zhong Y."/>
            <person name="Ma L.J."/>
            <person name="St Leger R.J."/>
            <person name="Zhao G.P."/>
            <person name="Pei Y."/>
            <person name="Feng M.G."/>
            <person name="Xia Y."/>
            <person name="Wang C."/>
        </authorList>
    </citation>
    <scope>NUCLEOTIDE SEQUENCE [LARGE SCALE GENOMIC DNA]</scope>
    <source>
        <strain evidence="25 26">CQMa 102</strain>
    </source>
</reference>
<evidence type="ECO:0000256" key="9">
    <source>
        <dbReference type="ARBA" id="ARBA00022679"/>
    </source>
</evidence>
<keyword evidence="15 20" id="KW-0779">Telomere</keyword>
<keyword evidence="10 20" id="KW-0547">Nucleotide-binding</keyword>
<sequence>MASSHMSTVMSLTSDVKSGSIKACDKAVDGIGLLICDKSYHQIFEALFNVVIRDRPALYDKSKKESARKLAAARLTKCASAIRMTAARGAPRLGRKTLLALIDHITQILPDPDGDFVAPLIQDYVKALSEVLSRQPHVEFLARQDAKPWEACVDFLLDIAAYIIPSEAHSSLISVARPSPAPDASTPRSTIRSNNSNQSQKRAGLAEGEPLRDALEGLQHLSQASNAPIGRRGRNVTELALRVLDMKHLSLGSMQAMCFSICNTVFVRTQAEDLEYALSLVKKLLPLMSYWWRAEKVSQDELIKGLRNEISKTIYLAHPHIEHISNEWNEEIRNDIENLVDPLWQEYSKRGEPFRLQLHDLTFNQWTLPSGTMHLNLFGIRNHNSEGESHWALVQNLSFLESILLKRGGISARDTADNGEQPRKRQRTRECLSRLRLKLRSRDVGTQRTALQLLPFLVEGFGIAGEDLTSILDDLVACVSNKDQITASWALVASASCTSLPRTNESDGDQWKQLWHLAVRSDIDGIVTTADVNGPGLVCDTSLALMLHLLHARNARLPSASQATSNHIIRWVFLKWNPNESAFASSVSVLIQPLELVNLLRRRESSYSIQPCIYRSDSGRQLQPAADPHSFYPSKKLAFELFSPKFDDLVELCNTWLKKPSDGGTQISLDRFQSLLSACIVGSLLLPQFADLNTPQSASIESNLVDLVERSLVVALDSVEPEAFVEATLRVSSTSVGISLGLMDLDDEFDSQSSRATSASNPMPVPRQNAQLSTSPRVFHVETRMRLGLLRAIHDDSSQNDLLPEVWIDDLLLMSDDDLLCCQALLLEISNSDLVVGSESAYNIIQRLGSIISTSDYQCCEVALTTCIDVLDGLHNIWLNDNQDLAEGVGDLYNYFIKVCLPSNFFSAKAQMSMARLLFSLLSANPGYGTNLGLASCRTSLLNILSTGSMQVKCFVADRIAGIFDLFILMLHDEIFVDVLASLPTNPADTSGIAFRLLALSKLACRWPTLLRRCIYHIFETPGKISQSIDYAKWCLADISSTLKLKSPKELFRLFSRQLLYTWMEHDFINDIPFAIFGFDDLEDLLRSAQAEAIALAVMRTQESTIAVLANLLGTTEGDLIKRNFSTALSYSMAYGDAFSETRNEKGEDYIRKKMGGKSYVEAIYINLVDTIATFFDLIDQEDNLEKIFRKHEDISYAADNLEAIKKLACSSSKLPPNQQPMFRAKYIIHDIFRLCQGTEFQFQDLWTPALVLSVARSLFNTVHPALGSLHACSVLRKVRLFICLAGPVALESYCLEMLLNSVRVFIVDAECADDALGLTQYLLSGGREYLTQKPSFLAGYALSTLASIRVFLELSQSSTTQESQFKATMNKTQKFHDWFSKYLSEYISPAFQDDEQSNLFKSITYSAAHIRSSGNAEKGTSESKLLLDILRDGATGSRLLNESSRELALKLLCGDFTIPATIREDIVETDTAATEQASSVWKSCEAQDLSKNYLSWAGRVVGRSFAASGDIPEGVLKESGLSFYGHVAPSPNGSEMGLLYLLQDLTADQNSMVAGLAEAALRKAVSQALEHEDEPLIVACQRSLSESLFTASQWGSFCSPDMKATQNSKLDGGQSVWEDNISSPSWLRRISTHLASTVSDSILLSVLRPILTEVPGFTEKAFPFIVHLVLCFQLEQQQAAKRQFSSAMKEWLRDERPTATQNLKLLINTILYLRTQEYPKESSIADRMHWLDIDYAAAAASASRCGMHKTALLFAELASSEVSRSSRRSSAHREHDINDTLLTIFENIDDPDTYYGLPEDASLSKVVARVEYENEGSKSLAFRGAQYDSHIRLRRREAETDGQALVKALGTLGLSGLAHSILQTQESLGVSNPSVDNTFTTARRLQMWNLPAPGNCEHHAVILYQAYQSIHNSTVLSDVQNAIYEGFGGIMKNIANCNLNATALRGRLAALAALTELDDMLNISDPSEIPSMITKFKNRSEWMRSGMYGDVGQVLSCRETSISMLCQHIGLLKHAKMSADVLRQMQVESMILSSGIYRYHQATQESLNIATALSDMIPLCEHLNLHVDAAIKIEVANSLWDHGEMGTSIRMLQAIDKESSLPKQSIRVNRSDLFSKIGHKVSLARLENPHDIQKTYLAPALKELKREGSSEAGSVYHQFATFCDEQLQDPDGLEDLARLQNLRAAKNDEVKDLKTLIDSTKDSQLKAKYAHVLSKEKQWLELDEKELKRVEQTRSEFVQLSLENYLLSLISSDDWDNDALRFTALWLERSAEDSTNKAVMKHLSLVPTRKFAPLMNQLTSRLQSQEGAFQKLLFELIYTICVDHPYHGMYQIWSGTKARAQQKDDVAVQRVRATEKVAQRLSANKSVANIWLSIDKTSKYYHGLAMERNPNKYKSGAKIPLKDSAAGQYLVNYLARYRIPPPTLHVEVSVTKDYSDVPFISKLEPTMTIASGVSAPKIITAVGTNGIRYKQLVKGGHDDLRQDAIMEQVFAAVSSLLKLHRSTQQRNLGIRTYKVLPLTASSGLIEFVPNTIPLHEFLMPAHERYYPRDLKGSQCRKEIFNVQNRTTETRLSTYRKVTDRFHPVMRYFFMEYFVDPDEWFVRRLAYTRSTAAISMLGHVLGLGDRHGHNILLDSRTGEAVHIDLGVAFEAGRILPVPELVPFRLTRDIVDGMGITKTEGVFRRCCEFTLDALREEQYSIMTILDVLRYDPLYTWSISPLRLAKLQKARDEEGGGEEPEPSDTAEAKKAKKQNGRTNEPSEADRALEVVRKKLSKTLSVTATVNDLINMATDERNLAVLYSDLNMYKLKRSYLKIHSFFYTAYVFFVAITLPECACSLELVISCTFCVSTEPATSDSISRETPSIRPWINTRTALKAPRRRFGNPTR</sequence>
<evidence type="ECO:0000256" key="20">
    <source>
        <dbReference type="RuleBase" id="RU365027"/>
    </source>
</evidence>
<comment type="catalytic activity">
    <reaction evidence="19">
        <text>L-seryl-[protein] + ATP = O-phospho-L-seryl-[protein] + ADP + H(+)</text>
        <dbReference type="Rhea" id="RHEA:17989"/>
        <dbReference type="Rhea" id="RHEA-COMP:9863"/>
        <dbReference type="Rhea" id="RHEA-COMP:11604"/>
        <dbReference type="ChEBI" id="CHEBI:15378"/>
        <dbReference type="ChEBI" id="CHEBI:29999"/>
        <dbReference type="ChEBI" id="CHEBI:30616"/>
        <dbReference type="ChEBI" id="CHEBI:83421"/>
        <dbReference type="ChEBI" id="CHEBI:456216"/>
        <dbReference type="EC" id="2.7.11.1"/>
    </reaction>
</comment>
<comment type="function">
    <text evidence="17 20">Serine/threonine protein kinase which activates checkpoint signaling upon genotoxic stresses such as ionizing radiation (IR), ultraviolet light (UV), or DNA replication stalling, thereby acting as a DNA damage sensor. Recognizes the substrate consensus sequence [ST]-Q. Phosphorylates histone H2A to form H2AS128ph (gamma-H2A) at sites of DNA damage, involved in the regulation of DNA damage response mechanism. Required for the control of telomere length and genome stability.</text>
</comment>
<dbReference type="PROSITE" id="PS00915">
    <property type="entry name" value="PI3_4_KINASE_1"/>
    <property type="match status" value="1"/>
</dbReference>
<evidence type="ECO:0000256" key="18">
    <source>
        <dbReference type="ARBA" id="ARBA00047899"/>
    </source>
</evidence>
<dbReference type="GO" id="GO:0035556">
    <property type="term" value="P:intracellular signal transduction"/>
    <property type="evidence" value="ECO:0007669"/>
    <property type="project" value="UniProtKB-ARBA"/>
</dbReference>
<evidence type="ECO:0000256" key="4">
    <source>
        <dbReference type="ARBA" id="ARBA00011370"/>
    </source>
</evidence>
<evidence type="ECO:0000256" key="8">
    <source>
        <dbReference type="ARBA" id="ARBA00022527"/>
    </source>
</evidence>
<evidence type="ECO:0000256" key="5">
    <source>
        <dbReference type="ARBA" id="ARBA00012513"/>
    </source>
</evidence>
<dbReference type="InterPro" id="IPR018936">
    <property type="entry name" value="PI3/4_kinase_CS"/>
</dbReference>
<dbReference type="STRING" id="655827.E9DY47"/>
<dbReference type="SMART" id="SM01342">
    <property type="entry name" value="TAN"/>
    <property type="match status" value="1"/>
</dbReference>
<dbReference type="InterPro" id="IPR036940">
    <property type="entry name" value="PI3/4_kinase_cat_sf"/>
</dbReference>
<feature type="region of interest" description="Disordered" evidence="21">
    <location>
        <begin position="177"/>
        <end position="206"/>
    </location>
</feature>
<evidence type="ECO:0000256" key="11">
    <source>
        <dbReference type="ARBA" id="ARBA00022763"/>
    </source>
</evidence>
<dbReference type="EMBL" id="GL698482">
    <property type="protein sequence ID" value="EFY91382.1"/>
    <property type="molecule type" value="Genomic_DNA"/>
</dbReference>
<dbReference type="Gene3D" id="3.30.1010.10">
    <property type="entry name" value="Phosphatidylinositol 3-kinase Catalytic Subunit, Chain A, domain 4"/>
    <property type="match status" value="1"/>
</dbReference>
<keyword evidence="16 20" id="KW-0539">Nucleus</keyword>
<dbReference type="SMART" id="SM00146">
    <property type="entry name" value="PI3Kc"/>
    <property type="match status" value="1"/>
</dbReference>
<keyword evidence="11 20" id="KW-0227">DNA damage</keyword>
<keyword evidence="13 20" id="KW-0067">ATP-binding</keyword>
<evidence type="ECO:0000256" key="3">
    <source>
        <dbReference type="ARBA" id="ARBA00010769"/>
    </source>
</evidence>
<dbReference type="PROSITE" id="PS00916">
    <property type="entry name" value="PI3_4_KINASE_2"/>
    <property type="match status" value="1"/>
</dbReference>
<dbReference type="GO" id="GO:0106310">
    <property type="term" value="F:protein serine kinase activity"/>
    <property type="evidence" value="ECO:0007669"/>
    <property type="project" value="RHEA"/>
</dbReference>
<feature type="region of interest" description="Disordered" evidence="21">
    <location>
        <begin position="2728"/>
        <end position="2763"/>
    </location>
</feature>
<keyword evidence="8 20" id="KW-0723">Serine/threonine-protein kinase</keyword>
<feature type="domain" description="PI3K/PI4K catalytic" evidence="22">
    <location>
        <begin position="2444"/>
        <end position="2757"/>
    </location>
</feature>
<dbReference type="PROSITE" id="PS50290">
    <property type="entry name" value="PI3_4_KINASE_3"/>
    <property type="match status" value="1"/>
</dbReference>
<evidence type="ECO:0000256" key="12">
    <source>
        <dbReference type="ARBA" id="ARBA00022777"/>
    </source>
</evidence>
<evidence type="ECO:0000256" key="16">
    <source>
        <dbReference type="ARBA" id="ARBA00023242"/>
    </source>
</evidence>
<comment type="catalytic activity">
    <reaction evidence="18 20">
        <text>L-threonyl-[protein] + ATP = O-phospho-L-threonyl-[protein] + ADP + H(+)</text>
        <dbReference type="Rhea" id="RHEA:46608"/>
        <dbReference type="Rhea" id="RHEA-COMP:11060"/>
        <dbReference type="Rhea" id="RHEA-COMP:11605"/>
        <dbReference type="ChEBI" id="CHEBI:15378"/>
        <dbReference type="ChEBI" id="CHEBI:30013"/>
        <dbReference type="ChEBI" id="CHEBI:30616"/>
        <dbReference type="ChEBI" id="CHEBI:61977"/>
        <dbReference type="ChEBI" id="CHEBI:456216"/>
        <dbReference type="EC" id="2.7.11.1"/>
    </reaction>
</comment>
<dbReference type="Proteomes" id="UP000002499">
    <property type="component" value="Unassembled WGS sequence"/>
</dbReference>
<dbReference type="CDD" id="cd05171">
    <property type="entry name" value="PIKKc_ATM"/>
    <property type="match status" value="1"/>
</dbReference>
<dbReference type="InterPro" id="IPR003152">
    <property type="entry name" value="FATC_dom"/>
</dbReference>
<name>E9DY47_METAQ</name>
<protein>
    <recommendedName>
        <fullName evidence="6 20">Serine/threonine-protein kinase Tel1</fullName>
        <ecNumber evidence="5 20">2.7.11.1</ecNumber>
    </recommendedName>
</protein>
<dbReference type="InterPro" id="IPR044107">
    <property type="entry name" value="PIKKc_ATM"/>
</dbReference>
<dbReference type="SUPFAM" id="SSF56112">
    <property type="entry name" value="Protein kinase-like (PK-like)"/>
    <property type="match status" value="1"/>
</dbReference>
<evidence type="ECO:0000259" key="22">
    <source>
        <dbReference type="PROSITE" id="PS50290"/>
    </source>
</evidence>
<organism evidence="26">
    <name type="scientific">Metarhizium acridum (strain CQMa 102)</name>
    <dbReference type="NCBI Taxonomy" id="655827"/>
    <lineage>
        <taxon>Eukaryota</taxon>
        <taxon>Fungi</taxon>
        <taxon>Dikarya</taxon>
        <taxon>Ascomycota</taxon>
        <taxon>Pezizomycotina</taxon>
        <taxon>Sordariomycetes</taxon>
        <taxon>Hypocreomycetidae</taxon>
        <taxon>Hypocreales</taxon>
        <taxon>Clavicipitaceae</taxon>
        <taxon>Metarhizium</taxon>
    </lineage>
</organism>
<dbReference type="Pfam" id="PF02260">
    <property type="entry name" value="FATC"/>
    <property type="match status" value="1"/>
</dbReference>
<dbReference type="InterPro" id="IPR011009">
    <property type="entry name" value="Kinase-like_dom_sf"/>
</dbReference>
<feature type="compositionally biased region" description="Polar residues" evidence="21">
    <location>
        <begin position="186"/>
        <end position="201"/>
    </location>
</feature>
<evidence type="ECO:0000256" key="1">
    <source>
        <dbReference type="ARBA" id="ARBA00004123"/>
    </source>
</evidence>
<keyword evidence="9 20" id="KW-0808">Transferase</keyword>
<dbReference type="PANTHER" id="PTHR37079">
    <property type="entry name" value="SERINE/THREONINE-PROTEIN KINASE ATM"/>
    <property type="match status" value="1"/>
</dbReference>
<dbReference type="Gene3D" id="1.10.1070.11">
    <property type="entry name" value="Phosphatidylinositol 3-/4-kinase, catalytic domain"/>
    <property type="match status" value="1"/>
</dbReference>
<dbReference type="HOGENOM" id="CLU_000178_8_2_1"/>
<dbReference type="InterPro" id="IPR038980">
    <property type="entry name" value="ATM_plant"/>
</dbReference>
<dbReference type="GO" id="GO:0004674">
    <property type="term" value="F:protein serine/threonine kinase activity"/>
    <property type="evidence" value="ECO:0007669"/>
    <property type="project" value="UniProtKB-KW"/>
</dbReference>
<gene>
    <name evidence="25" type="ORF">MAC_02545</name>
</gene>
<dbReference type="GO" id="GO:0005634">
    <property type="term" value="C:nucleus"/>
    <property type="evidence" value="ECO:0007669"/>
    <property type="project" value="UniProtKB-SubCell"/>
</dbReference>
<dbReference type="InterPro" id="IPR000403">
    <property type="entry name" value="PI3/4_kinase_cat_dom"/>
</dbReference>
<accession>E9DY47</accession>
<evidence type="ECO:0000256" key="14">
    <source>
        <dbReference type="ARBA" id="ARBA00022853"/>
    </source>
</evidence>
<dbReference type="OrthoDB" id="381190at2759"/>
<dbReference type="InParanoid" id="E9DY47"/>
<dbReference type="InterPro" id="IPR014009">
    <property type="entry name" value="PIK_FAT"/>
</dbReference>
<feature type="domain" description="FATC" evidence="24">
    <location>
        <begin position="2775"/>
        <end position="2813"/>
    </location>
</feature>
<feature type="region of interest" description="Disordered" evidence="21">
    <location>
        <begin position="751"/>
        <end position="770"/>
    </location>
</feature>
<dbReference type="Pfam" id="PF11640">
    <property type="entry name" value="TAN"/>
    <property type="match status" value="1"/>
</dbReference>
<dbReference type="OMA" id="HACSVIR"/>